<evidence type="ECO:0000256" key="1">
    <source>
        <dbReference type="ARBA" id="ARBA00004370"/>
    </source>
</evidence>
<keyword evidence="2 5" id="KW-0812">Transmembrane</keyword>
<evidence type="ECO:0000256" key="4">
    <source>
        <dbReference type="ARBA" id="ARBA00023136"/>
    </source>
</evidence>
<evidence type="ECO:0000256" key="2">
    <source>
        <dbReference type="ARBA" id="ARBA00022692"/>
    </source>
</evidence>
<dbReference type="OrthoDB" id="9770329at2"/>
<evidence type="ECO:0000313" key="8">
    <source>
        <dbReference type="Proteomes" id="UP000307602"/>
    </source>
</evidence>
<sequence length="291" mass="34397">MNTYIEAFINAFLGTVNWTWKSILFEVPWYTNYFWGLVVISIAVWVLEIAFPWRKEQALFRKDFWVDAIYMFFNFFVFAIIISGVYAVLEQLFSSLGITMESIALINLKALPVWGQLLIFFLISDFVQWFTHVLLHRFNFLWRFHKVHHSVKEMGFAAHLRYHWMENVFYKPLKIFAVMLLGGFEPDQAFIVHFAAITIGHLNHANIKLTYGPLKYIFNNPVMHLYHHAYTLPKERHYGVNFGISLSLWDYIFKTNYIPEASGKLTLGYSDDTKMPNNFFAQLFYGFRNGD</sequence>
<dbReference type="GO" id="GO:0016020">
    <property type="term" value="C:membrane"/>
    <property type="evidence" value="ECO:0007669"/>
    <property type="project" value="UniProtKB-SubCell"/>
</dbReference>
<name>A0A4S1DRD9_9FLAO</name>
<dbReference type="Pfam" id="PF04116">
    <property type="entry name" value="FA_hydroxylase"/>
    <property type="match status" value="1"/>
</dbReference>
<evidence type="ECO:0000259" key="6">
    <source>
        <dbReference type="Pfam" id="PF04116"/>
    </source>
</evidence>
<gene>
    <name evidence="7" type="ORF">EM932_20415</name>
</gene>
<dbReference type="PANTHER" id="PTHR11863">
    <property type="entry name" value="STEROL DESATURASE"/>
    <property type="match status" value="1"/>
</dbReference>
<dbReference type="GO" id="GO:0016491">
    <property type="term" value="F:oxidoreductase activity"/>
    <property type="evidence" value="ECO:0007669"/>
    <property type="project" value="InterPro"/>
</dbReference>
<keyword evidence="3 5" id="KW-1133">Transmembrane helix</keyword>
<organism evidence="7 8">
    <name type="scientific">Flavivirga rizhaonensis</name>
    <dbReference type="NCBI Taxonomy" id="2559571"/>
    <lineage>
        <taxon>Bacteria</taxon>
        <taxon>Pseudomonadati</taxon>
        <taxon>Bacteroidota</taxon>
        <taxon>Flavobacteriia</taxon>
        <taxon>Flavobacteriales</taxon>
        <taxon>Flavobacteriaceae</taxon>
        <taxon>Flavivirga</taxon>
    </lineage>
</organism>
<proteinExistence type="predicted"/>
<comment type="caution">
    <text evidence="7">The sequence shown here is derived from an EMBL/GenBank/DDBJ whole genome shotgun (WGS) entry which is preliminary data.</text>
</comment>
<feature type="domain" description="Fatty acid hydroxylase" evidence="6">
    <location>
        <begin position="118"/>
        <end position="255"/>
    </location>
</feature>
<dbReference type="AlphaFoldDB" id="A0A4S1DRD9"/>
<feature type="transmembrane region" description="Helical" evidence="5">
    <location>
        <begin position="113"/>
        <end position="135"/>
    </location>
</feature>
<dbReference type="Proteomes" id="UP000307602">
    <property type="component" value="Unassembled WGS sequence"/>
</dbReference>
<feature type="transmembrane region" description="Helical" evidence="5">
    <location>
        <begin position="33"/>
        <end position="51"/>
    </location>
</feature>
<dbReference type="EMBL" id="SRSO01000050">
    <property type="protein sequence ID" value="TGV00273.1"/>
    <property type="molecule type" value="Genomic_DNA"/>
</dbReference>
<keyword evidence="4 5" id="KW-0472">Membrane</keyword>
<evidence type="ECO:0000256" key="3">
    <source>
        <dbReference type="ARBA" id="ARBA00022989"/>
    </source>
</evidence>
<protein>
    <submittedName>
        <fullName evidence="7">Sterol desaturase family protein</fullName>
    </submittedName>
</protein>
<keyword evidence="8" id="KW-1185">Reference proteome</keyword>
<dbReference type="InterPro" id="IPR050307">
    <property type="entry name" value="Sterol_Desaturase_Related"/>
</dbReference>
<evidence type="ECO:0000313" key="7">
    <source>
        <dbReference type="EMBL" id="TGV00273.1"/>
    </source>
</evidence>
<dbReference type="RefSeq" id="WP_135879064.1">
    <property type="nucleotide sequence ID" value="NZ_SRSO01000050.1"/>
</dbReference>
<dbReference type="GO" id="GO:0008610">
    <property type="term" value="P:lipid biosynthetic process"/>
    <property type="evidence" value="ECO:0007669"/>
    <property type="project" value="InterPro"/>
</dbReference>
<evidence type="ECO:0000256" key="5">
    <source>
        <dbReference type="SAM" id="Phobius"/>
    </source>
</evidence>
<dbReference type="InterPro" id="IPR006694">
    <property type="entry name" value="Fatty_acid_hydroxylase"/>
</dbReference>
<comment type="subcellular location">
    <subcellularLocation>
        <location evidence="1">Membrane</location>
    </subcellularLocation>
</comment>
<feature type="transmembrane region" description="Helical" evidence="5">
    <location>
        <begin position="72"/>
        <end position="93"/>
    </location>
</feature>
<reference evidence="7 8" key="1">
    <citation type="submission" date="2019-04" db="EMBL/GenBank/DDBJ databases">
        <authorList>
            <person name="Liu A."/>
        </authorList>
    </citation>
    <scope>NUCLEOTIDE SEQUENCE [LARGE SCALE GENOMIC DNA]</scope>
    <source>
        <strain evidence="7 8">RZ03</strain>
    </source>
</reference>
<accession>A0A4S1DRD9</accession>
<dbReference type="GO" id="GO:0005506">
    <property type="term" value="F:iron ion binding"/>
    <property type="evidence" value="ECO:0007669"/>
    <property type="project" value="InterPro"/>
</dbReference>